<keyword evidence="2" id="KW-1185">Reference proteome</keyword>
<reference evidence="1 2" key="1">
    <citation type="submission" date="2022-01" db="EMBL/GenBank/DDBJ databases">
        <authorList>
            <person name="Xiong W."/>
            <person name="Schranz E."/>
        </authorList>
    </citation>
    <scope>NUCLEOTIDE SEQUENCE [LARGE SCALE GENOMIC DNA]</scope>
</reference>
<proteinExistence type="predicted"/>
<dbReference type="EMBL" id="CAKMRJ010003334">
    <property type="protein sequence ID" value="CAH1432584.1"/>
    <property type="molecule type" value="Genomic_DNA"/>
</dbReference>
<protein>
    <submittedName>
        <fullName evidence="1">Uncharacterized protein</fullName>
    </submittedName>
</protein>
<accession>A0AAU9N332</accession>
<dbReference type="AlphaFoldDB" id="A0AAU9N332"/>
<gene>
    <name evidence="1" type="ORF">LVIROSA_LOCUS19225</name>
</gene>
<evidence type="ECO:0000313" key="1">
    <source>
        <dbReference type="EMBL" id="CAH1432584.1"/>
    </source>
</evidence>
<sequence length="153" mass="17355">MEPLADNAKITTYKDLNYNSEEEVEDEARNDDIVAKNVVRRGIIGLHKFRRNSKVCNGYKYTGTTIKHVSKFRVQLQQNVSPIVTSKDMMCKLWHNIITQMIAVGKVTPPSTIPKDSEKTTGPKLPIKRKFVSSASVLKQAMPNKKIQKNLQL</sequence>
<dbReference type="Proteomes" id="UP001157418">
    <property type="component" value="Unassembled WGS sequence"/>
</dbReference>
<evidence type="ECO:0000313" key="2">
    <source>
        <dbReference type="Proteomes" id="UP001157418"/>
    </source>
</evidence>
<comment type="caution">
    <text evidence="1">The sequence shown here is derived from an EMBL/GenBank/DDBJ whole genome shotgun (WGS) entry which is preliminary data.</text>
</comment>
<organism evidence="1 2">
    <name type="scientific">Lactuca virosa</name>
    <dbReference type="NCBI Taxonomy" id="75947"/>
    <lineage>
        <taxon>Eukaryota</taxon>
        <taxon>Viridiplantae</taxon>
        <taxon>Streptophyta</taxon>
        <taxon>Embryophyta</taxon>
        <taxon>Tracheophyta</taxon>
        <taxon>Spermatophyta</taxon>
        <taxon>Magnoliopsida</taxon>
        <taxon>eudicotyledons</taxon>
        <taxon>Gunneridae</taxon>
        <taxon>Pentapetalae</taxon>
        <taxon>asterids</taxon>
        <taxon>campanulids</taxon>
        <taxon>Asterales</taxon>
        <taxon>Asteraceae</taxon>
        <taxon>Cichorioideae</taxon>
        <taxon>Cichorieae</taxon>
        <taxon>Lactucinae</taxon>
        <taxon>Lactuca</taxon>
    </lineage>
</organism>
<name>A0AAU9N332_9ASTR</name>